<dbReference type="PANTHER" id="PTHR31541:SF25">
    <property type="entry name" value="GAMMA-GLIADIN B"/>
    <property type="match status" value="1"/>
</dbReference>
<dbReference type="GO" id="GO:0003677">
    <property type="term" value="F:DNA binding"/>
    <property type="evidence" value="ECO:0007669"/>
    <property type="project" value="InterPro"/>
</dbReference>
<gene>
    <name evidence="2" type="ORF">LTRI10_LOCUS252</name>
</gene>
<dbReference type="PANTHER" id="PTHR31541">
    <property type="entry name" value="B3 DOMAIN PLANT PROTEIN-RELATED"/>
    <property type="match status" value="1"/>
</dbReference>
<proteinExistence type="predicted"/>
<protein>
    <submittedName>
        <fullName evidence="2">Uncharacterized protein</fullName>
    </submittedName>
</protein>
<dbReference type="AlphaFoldDB" id="A0AAV2C700"/>
<dbReference type="InterPro" id="IPR005508">
    <property type="entry name" value="At2g31720-like"/>
</dbReference>
<feature type="region of interest" description="Disordered" evidence="1">
    <location>
        <begin position="173"/>
        <end position="196"/>
    </location>
</feature>
<organism evidence="2 3">
    <name type="scientific">Linum trigynum</name>
    <dbReference type="NCBI Taxonomy" id="586398"/>
    <lineage>
        <taxon>Eukaryota</taxon>
        <taxon>Viridiplantae</taxon>
        <taxon>Streptophyta</taxon>
        <taxon>Embryophyta</taxon>
        <taxon>Tracheophyta</taxon>
        <taxon>Spermatophyta</taxon>
        <taxon>Magnoliopsida</taxon>
        <taxon>eudicotyledons</taxon>
        <taxon>Gunneridae</taxon>
        <taxon>Pentapetalae</taxon>
        <taxon>rosids</taxon>
        <taxon>fabids</taxon>
        <taxon>Malpighiales</taxon>
        <taxon>Linaceae</taxon>
        <taxon>Linum</taxon>
    </lineage>
</organism>
<reference evidence="2 3" key="1">
    <citation type="submission" date="2024-04" db="EMBL/GenBank/DDBJ databases">
        <authorList>
            <person name="Fracassetti M."/>
        </authorList>
    </citation>
    <scope>NUCLEOTIDE SEQUENCE [LARGE SCALE GENOMIC DNA]</scope>
</reference>
<dbReference type="EMBL" id="OZ034813">
    <property type="protein sequence ID" value="CAL1352270.1"/>
    <property type="molecule type" value="Genomic_DNA"/>
</dbReference>
<accession>A0AAV2C700</accession>
<keyword evidence="3" id="KW-1185">Reference proteome</keyword>
<evidence type="ECO:0000313" key="2">
    <source>
        <dbReference type="EMBL" id="CAL1352270.1"/>
    </source>
</evidence>
<dbReference type="Proteomes" id="UP001497516">
    <property type="component" value="Chromosome 1"/>
</dbReference>
<evidence type="ECO:0000313" key="3">
    <source>
        <dbReference type="Proteomes" id="UP001497516"/>
    </source>
</evidence>
<name>A0AAV2C700_9ROSI</name>
<feature type="region of interest" description="Disordered" evidence="1">
    <location>
        <begin position="1"/>
        <end position="20"/>
    </location>
</feature>
<sequence>MIIAVSMSTKSSDGGGGTGDKGAAPGLNLLADVAQFVSLCKENGCRHQDPSSCYNQQVISKKRKFPLHHDNQQQHEKDGVFVKPRRFSIQFGREELQPSMAREEEFRGLEKVANSNLCSSSTSRIQKEYNSRNKELEKGTKCSIPCPSIIRKKSKHFGLIRYNSSSVVEVKRSSPHVRTIEPRGSERNFNPLGTNPPPPRAAQQLAALTSDLRQRIAAATKGRVADATGFRLAIAKPLFKSDLSPGLARLSIPSGQRTSEFLTAAEKARLAKDERFDVGAFVVVKYPDVAVEVGGEVRVGEWEMGSRVCVLTGRGWKAVTQMEELELERGEEVELWRFGYCGGEAAGEMVGFVLVNVSSRRRWWPELEIGGEGVEKGEG</sequence>
<evidence type="ECO:0000256" key="1">
    <source>
        <dbReference type="SAM" id="MobiDB-lite"/>
    </source>
</evidence>